<comment type="subunit">
    <text evidence="3 9">Homodimer.</text>
</comment>
<dbReference type="Gene3D" id="3.40.640.10">
    <property type="entry name" value="Type I PLP-dependent aspartate aminotransferase-like (Major domain)"/>
    <property type="match status" value="1"/>
</dbReference>
<organism evidence="11 12">
    <name type="scientific">Candidatus Caccousia avicola</name>
    <dbReference type="NCBI Taxonomy" id="2840721"/>
    <lineage>
        <taxon>Bacteria</taxon>
        <taxon>Bacillati</taxon>
        <taxon>Bacillota</taxon>
        <taxon>Clostridia</taxon>
        <taxon>Eubacteriales</taxon>
        <taxon>Oscillospiraceae</taxon>
        <taxon>Oscillospiraceae incertae sedis</taxon>
        <taxon>Candidatus Caccousia</taxon>
    </lineage>
</organism>
<evidence type="ECO:0000256" key="1">
    <source>
        <dbReference type="ARBA" id="ARBA00001933"/>
    </source>
</evidence>
<evidence type="ECO:0000256" key="5">
    <source>
        <dbReference type="ARBA" id="ARBA00022605"/>
    </source>
</evidence>
<keyword evidence="5 9" id="KW-0028">Amino-acid biosynthesis</keyword>
<reference evidence="11" key="2">
    <citation type="journal article" date="2021" name="PeerJ">
        <title>Extensive microbial diversity within the chicken gut microbiome revealed by metagenomics and culture.</title>
        <authorList>
            <person name="Gilroy R."/>
            <person name="Ravi A."/>
            <person name="Getino M."/>
            <person name="Pursley I."/>
            <person name="Horton D.L."/>
            <person name="Alikhan N.F."/>
            <person name="Baker D."/>
            <person name="Gharbi K."/>
            <person name="Hall N."/>
            <person name="Watson M."/>
            <person name="Adriaenssens E.M."/>
            <person name="Foster-Nyarko E."/>
            <person name="Jarju S."/>
            <person name="Secka A."/>
            <person name="Antonio M."/>
            <person name="Oren A."/>
            <person name="Chaudhuri R.R."/>
            <person name="La Ragione R."/>
            <person name="Hildebrand F."/>
            <person name="Pallen M.J."/>
        </authorList>
    </citation>
    <scope>NUCLEOTIDE SEQUENCE</scope>
    <source>
        <strain evidence="11">ChiSxjej1B13-7958</strain>
    </source>
</reference>
<dbReference type="GO" id="GO:0004400">
    <property type="term" value="F:histidinol-phosphate transaminase activity"/>
    <property type="evidence" value="ECO:0007669"/>
    <property type="project" value="UniProtKB-UniRule"/>
</dbReference>
<dbReference type="InterPro" id="IPR015421">
    <property type="entry name" value="PyrdxlP-dep_Trfase_major"/>
</dbReference>
<dbReference type="GO" id="GO:0030170">
    <property type="term" value="F:pyridoxal phosphate binding"/>
    <property type="evidence" value="ECO:0007669"/>
    <property type="project" value="InterPro"/>
</dbReference>
<gene>
    <name evidence="9 11" type="primary">hisC</name>
    <name evidence="11" type="ORF">IAB89_04165</name>
</gene>
<evidence type="ECO:0000256" key="6">
    <source>
        <dbReference type="ARBA" id="ARBA00022679"/>
    </source>
</evidence>
<feature type="domain" description="Aminotransferase class I/classII large" evidence="10">
    <location>
        <begin position="24"/>
        <end position="343"/>
    </location>
</feature>
<dbReference type="HAMAP" id="MF_01023">
    <property type="entry name" value="HisC_aminotrans_2"/>
    <property type="match status" value="1"/>
</dbReference>
<proteinExistence type="inferred from homology"/>
<dbReference type="PANTHER" id="PTHR42885:SF2">
    <property type="entry name" value="HISTIDINOL-PHOSPHATE AMINOTRANSFERASE"/>
    <property type="match status" value="1"/>
</dbReference>
<sequence length="354" mass="39709">MYELNEKIRDLVPYEPIAGEYPVRLDANESFLPLPEEVRDRIAKAAAQTAFNRYPDPLSREVTEAFAAYYGISPELVTAGNGSDELISILCSAFLMKGEAMMVILPDFSMYQFYASISEGRVVTCGKREDLTIDVDAVIEKAKAENVRMIVFSNPCNPTSLGLAREEVRRLIRSVDSLVVLDEAYMDFWDQSLLNEVEEYDNLVILRTCSKAIGMAALRLGFAVASPRLTRVLRAVKSPYNVNSLSQAVGTLVLGEREWEQQARAQIVESRQSLQKALMRMQEEHPGAFSLYESCTNFVFLKTDRAESLFQGLLQRGIAIRHMGGYLRVTAGNEEENAAFLRAFGELIAEEETK</sequence>
<comment type="pathway">
    <text evidence="9">Amino-acid biosynthesis; L-histidine biosynthesis; L-histidine from 5-phospho-alpha-D-ribose 1-diphosphate: step 7/9.</text>
</comment>
<dbReference type="CDD" id="cd00609">
    <property type="entry name" value="AAT_like"/>
    <property type="match status" value="1"/>
</dbReference>
<keyword evidence="6 9" id="KW-0808">Transferase</keyword>
<dbReference type="GO" id="GO:0000105">
    <property type="term" value="P:L-histidine biosynthetic process"/>
    <property type="evidence" value="ECO:0007669"/>
    <property type="project" value="UniProtKB-UniRule"/>
</dbReference>
<dbReference type="PANTHER" id="PTHR42885">
    <property type="entry name" value="HISTIDINOL-PHOSPHATE AMINOTRANSFERASE-RELATED"/>
    <property type="match status" value="1"/>
</dbReference>
<name>A0A9D1DE03_9FIRM</name>
<dbReference type="EC" id="2.6.1.9" evidence="9"/>
<protein>
    <recommendedName>
        <fullName evidence="9">Histidinol-phosphate aminotransferase</fullName>
        <ecNumber evidence="9">2.6.1.9</ecNumber>
    </recommendedName>
    <alternativeName>
        <fullName evidence="9">Imidazole acetol-phosphate transaminase</fullName>
    </alternativeName>
</protein>
<dbReference type="NCBIfam" id="TIGR01141">
    <property type="entry name" value="hisC"/>
    <property type="match status" value="1"/>
</dbReference>
<dbReference type="AlphaFoldDB" id="A0A9D1DE03"/>
<dbReference type="InterPro" id="IPR004839">
    <property type="entry name" value="Aminotransferase_I/II_large"/>
</dbReference>
<dbReference type="Gene3D" id="3.90.1150.10">
    <property type="entry name" value="Aspartate Aminotransferase, domain 1"/>
    <property type="match status" value="1"/>
</dbReference>
<dbReference type="InterPro" id="IPR015424">
    <property type="entry name" value="PyrdxlP-dep_Trfase"/>
</dbReference>
<feature type="modified residue" description="N6-(pyridoxal phosphate)lysine" evidence="9">
    <location>
        <position position="211"/>
    </location>
</feature>
<comment type="catalytic activity">
    <reaction evidence="9">
        <text>L-histidinol phosphate + 2-oxoglutarate = 3-(imidazol-4-yl)-2-oxopropyl phosphate + L-glutamate</text>
        <dbReference type="Rhea" id="RHEA:23744"/>
        <dbReference type="ChEBI" id="CHEBI:16810"/>
        <dbReference type="ChEBI" id="CHEBI:29985"/>
        <dbReference type="ChEBI" id="CHEBI:57766"/>
        <dbReference type="ChEBI" id="CHEBI:57980"/>
        <dbReference type="EC" id="2.6.1.9"/>
    </reaction>
</comment>
<dbReference type="EMBL" id="DVGZ01000041">
    <property type="protein sequence ID" value="HIR46845.1"/>
    <property type="molecule type" value="Genomic_DNA"/>
</dbReference>
<evidence type="ECO:0000256" key="7">
    <source>
        <dbReference type="ARBA" id="ARBA00022898"/>
    </source>
</evidence>
<evidence type="ECO:0000259" key="10">
    <source>
        <dbReference type="Pfam" id="PF00155"/>
    </source>
</evidence>
<evidence type="ECO:0000313" key="12">
    <source>
        <dbReference type="Proteomes" id="UP000824242"/>
    </source>
</evidence>
<evidence type="ECO:0000256" key="3">
    <source>
        <dbReference type="ARBA" id="ARBA00011738"/>
    </source>
</evidence>
<keyword evidence="8 9" id="KW-0368">Histidine biosynthesis</keyword>
<evidence type="ECO:0000256" key="9">
    <source>
        <dbReference type="HAMAP-Rule" id="MF_01023"/>
    </source>
</evidence>
<evidence type="ECO:0000256" key="8">
    <source>
        <dbReference type="ARBA" id="ARBA00023102"/>
    </source>
</evidence>
<dbReference type="Pfam" id="PF00155">
    <property type="entry name" value="Aminotran_1_2"/>
    <property type="match status" value="1"/>
</dbReference>
<dbReference type="Proteomes" id="UP000824242">
    <property type="component" value="Unassembled WGS sequence"/>
</dbReference>
<comment type="cofactor">
    <cofactor evidence="1 9">
        <name>pyridoxal 5'-phosphate</name>
        <dbReference type="ChEBI" id="CHEBI:597326"/>
    </cofactor>
</comment>
<dbReference type="InterPro" id="IPR015422">
    <property type="entry name" value="PyrdxlP-dep_Trfase_small"/>
</dbReference>
<accession>A0A9D1DE03</accession>
<evidence type="ECO:0000256" key="2">
    <source>
        <dbReference type="ARBA" id="ARBA00007970"/>
    </source>
</evidence>
<dbReference type="SUPFAM" id="SSF53383">
    <property type="entry name" value="PLP-dependent transferases"/>
    <property type="match status" value="1"/>
</dbReference>
<dbReference type="InterPro" id="IPR005861">
    <property type="entry name" value="HisP_aminotrans"/>
</dbReference>
<reference evidence="11" key="1">
    <citation type="submission" date="2020-10" db="EMBL/GenBank/DDBJ databases">
        <authorList>
            <person name="Gilroy R."/>
        </authorList>
    </citation>
    <scope>NUCLEOTIDE SEQUENCE</scope>
    <source>
        <strain evidence="11">ChiSxjej1B13-7958</strain>
    </source>
</reference>
<evidence type="ECO:0000313" key="11">
    <source>
        <dbReference type="EMBL" id="HIR46845.1"/>
    </source>
</evidence>
<comment type="similarity">
    <text evidence="2 9">Belongs to the class-II pyridoxal-phosphate-dependent aminotransferase family. Histidinol-phosphate aminotransferase subfamily.</text>
</comment>
<evidence type="ECO:0000256" key="4">
    <source>
        <dbReference type="ARBA" id="ARBA00022576"/>
    </source>
</evidence>
<keyword evidence="4 9" id="KW-0032">Aminotransferase</keyword>
<keyword evidence="7 9" id="KW-0663">Pyridoxal phosphate</keyword>
<comment type="caution">
    <text evidence="11">The sequence shown here is derived from an EMBL/GenBank/DDBJ whole genome shotgun (WGS) entry which is preliminary data.</text>
</comment>